<dbReference type="GO" id="GO:0004672">
    <property type="term" value="F:protein kinase activity"/>
    <property type="evidence" value="ECO:0007669"/>
    <property type="project" value="InterPro"/>
</dbReference>
<dbReference type="AlphaFoldDB" id="A0A2U1PL39"/>
<dbReference type="InterPro" id="IPR011009">
    <property type="entry name" value="Kinase-like_dom_sf"/>
</dbReference>
<dbReference type="SUPFAM" id="SSF56112">
    <property type="entry name" value="Protein kinase-like (PK-like)"/>
    <property type="match status" value="1"/>
</dbReference>
<dbReference type="Pfam" id="PF07714">
    <property type="entry name" value="PK_Tyr_Ser-Thr"/>
    <property type="match status" value="1"/>
</dbReference>
<dbReference type="EMBL" id="PKPP01001016">
    <property type="protein sequence ID" value="PWA86458.1"/>
    <property type="molecule type" value="Genomic_DNA"/>
</dbReference>
<sequence length="229" mass="25470">MQASVSRIASRSYKTIEFWKEADILSKLYHTNVVALYVVQDGSGATLATVTEYMVDGSLRQACKDEVKEEKESLKGSAKLGSVCFHKPEEKSLDIPPDTLDKRLQNYLLNGPSPAADQHFKPDIYVYVGEDFTHRARLGGGARRYVDGTEGLGQGSGNICCASHLESGEVYGGSGDISKDRLVRVTFIVGDGQSRVDRYQEHQQQQHSAGMNADKKFERQIDEGIWFMR</sequence>
<organism evidence="2 3">
    <name type="scientific">Artemisia annua</name>
    <name type="common">Sweet wormwood</name>
    <dbReference type="NCBI Taxonomy" id="35608"/>
    <lineage>
        <taxon>Eukaryota</taxon>
        <taxon>Viridiplantae</taxon>
        <taxon>Streptophyta</taxon>
        <taxon>Embryophyta</taxon>
        <taxon>Tracheophyta</taxon>
        <taxon>Spermatophyta</taxon>
        <taxon>Magnoliopsida</taxon>
        <taxon>eudicotyledons</taxon>
        <taxon>Gunneridae</taxon>
        <taxon>Pentapetalae</taxon>
        <taxon>asterids</taxon>
        <taxon>campanulids</taxon>
        <taxon>Asterales</taxon>
        <taxon>Asteraceae</taxon>
        <taxon>Asteroideae</taxon>
        <taxon>Anthemideae</taxon>
        <taxon>Artemisiinae</taxon>
        <taxon>Artemisia</taxon>
    </lineage>
</organism>
<gene>
    <name evidence="2" type="ORF">CTI12_AA133300</name>
</gene>
<evidence type="ECO:0000313" key="2">
    <source>
        <dbReference type="EMBL" id="PWA86458.1"/>
    </source>
</evidence>
<feature type="domain" description="Serine-threonine/tyrosine-protein kinase catalytic" evidence="1">
    <location>
        <begin position="12"/>
        <end position="71"/>
    </location>
</feature>
<comment type="caution">
    <text evidence="2">The sequence shown here is derived from an EMBL/GenBank/DDBJ whole genome shotgun (WGS) entry which is preliminary data.</text>
</comment>
<name>A0A2U1PL39_ARTAN</name>
<dbReference type="InterPro" id="IPR001245">
    <property type="entry name" value="Ser-Thr/Tyr_kinase_cat_dom"/>
</dbReference>
<evidence type="ECO:0000259" key="1">
    <source>
        <dbReference type="Pfam" id="PF07714"/>
    </source>
</evidence>
<accession>A0A2U1PL39</accession>
<protein>
    <recommendedName>
        <fullName evidence="1">Serine-threonine/tyrosine-protein kinase catalytic domain-containing protein</fullName>
    </recommendedName>
</protein>
<dbReference type="STRING" id="35608.A0A2U1PL39"/>
<dbReference type="Proteomes" id="UP000245207">
    <property type="component" value="Unassembled WGS sequence"/>
</dbReference>
<dbReference type="Gene3D" id="3.30.200.20">
    <property type="entry name" value="Phosphorylase Kinase, domain 1"/>
    <property type="match status" value="1"/>
</dbReference>
<reference evidence="2 3" key="1">
    <citation type="journal article" date="2018" name="Mol. Plant">
        <title>The genome of Artemisia annua provides insight into the evolution of Asteraceae family and artemisinin biosynthesis.</title>
        <authorList>
            <person name="Shen Q."/>
            <person name="Zhang L."/>
            <person name="Liao Z."/>
            <person name="Wang S."/>
            <person name="Yan T."/>
            <person name="Shi P."/>
            <person name="Liu M."/>
            <person name="Fu X."/>
            <person name="Pan Q."/>
            <person name="Wang Y."/>
            <person name="Lv Z."/>
            <person name="Lu X."/>
            <person name="Zhang F."/>
            <person name="Jiang W."/>
            <person name="Ma Y."/>
            <person name="Chen M."/>
            <person name="Hao X."/>
            <person name="Li L."/>
            <person name="Tang Y."/>
            <person name="Lv G."/>
            <person name="Zhou Y."/>
            <person name="Sun X."/>
            <person name="Brodelius P.E."/>
            <person name="Rose J.K.C."/>
            <person name="Tang K."/>
        </authorList>
    </citation>
    <scope>NUCLEOTIDE SEQUENCE [LARGE SCALE GENOMIC DNA]</scope>
    <source>
        <strain evidence="3">cv. Huhao1</strain>
        <tissue evidence="2">Leaf</tissue>
    </source>
</reference>
<keyword evidence="3" id="KW-1185">Reference proteome</keyword>
<proteinExistence type="predicted"/>
<evidence type="ECO:0000313" key="3">
    <source>
        <dbReference type="Proteomes" id="UP000245207"/>
    </source>
</evidence>